<proteinExistence type="predicted"/>
<dbReference type="RefSeq" id="WP_322936215.1">
    <property type="nucleotide sequence ID" value="NZ_CP141046.1"/>
</dbReference>
<keyword evidence="1" id="KW-0175">Coiled coil</keyword>
<evidence type="ECO:0008006" key="5">
    <source>
        <dbReference type="Google" id="ProtNLM"/>
    </source>
</evidence>
<evidence type="ECO:0000313" key="4">
    <source>
        <dbReference type="Proteomes" id="UP001327314"/>
    </source>
</evidence>
<feature type="coiled-coil region" evidence="1">
    <location>
        <begin position="260"/>
        <end position="307"/>
    </location>
</feature>
<feature type="chain" id="PRO_5044774096" description="Lipoprotein" evidence="2">
    <location>
        <begin position="17"/>
        <end position="585"/>
    </location>
</feature>
<feature type="coiled-coil region" evidence="1">
    <location>
        <begin position="104"/>
        <end position="131"/>
    </location>
</feature>
<protein>
    <recommendedName>
        <fullName evidence="5">Lipoprotein</fullName>
    </recommendedName>
</protein>
<accession>A0ABD8ALC1</accession>
<gene>
    <name evidence="3" type="ORF">RRG46_01635</name>
</gene>
<name>A0ABD8ALC1_9BACT</name>
<evidence type="ECO:0000256" key="2">
    <source>
        <dbReference type="SAM" id="SignalP"/>
    </source>
</evidence>
<dbReference type="PROSITE" id="PS51257">
    <property type="entry name" value="PROKAR_LIPOPROTEIN"/>
    <property type="match status" value="1"/>
</dbReference>
<organism evidence="3 4">
    <name type="scientific">Mycoplasmopsis cynos</name>
    <dbReference type="NCBI Taxonomy" id="171284"/>
    <lineage>
        <taxon>Bacteria</taxon>
        <taxon>Bacillati</taxon>
        <taxon>Mycoplasmatota</taxon>
        <taxon>Mycoplasmoidales</taxon>
        <taxon>Metamycoplasmataceae</taxon>
        <taxon>Mycoplasmopsis</taxon>
    </lineage>
</organism>
<reference evidence="3 4" key="1">
    <citation type="submission" date="2023-12" db="EMBL/GenBank/DDBJ databases">
        <title>Hybrid Genome Assemblies of Mycoplasma cynos and Mycoplasma felis isolated from Dogs and Cats with Infectious Respiratory Disease.</title>
        <authorList>
            <person name="Framst I."/>
            <person name="Cai H."/>
            <person name="Ramesh P."/>
            <person name="Maboni G."/>
        </authorList>
    </citation>
    <scope>NUCLEOTIDE SEQUENCE [LARGE SCALE GENOMIC DNA]</scope>
    <source>
        <strain evidence="3 4">30510</strain>
    </source>
</reference>
<evidence type="ECO:0000256" key="1">
    <source>
        <dbReference type="SAM" id="Coils"/>
    </source>
</evidence>
<dbReference type="Proteomes" id="UP001327314">
    <property type="component" value="Chromosome"/>
</dbReference>
<dbReference type="EMBL" id="CP141046">
    <property type="protein sequence ID" value="WQQ20230.1"/>
    <property type="molecule type" value="Genomic_DNA"/>
</dbReference>
<feature type="signal peptide" evidence="2">
    <location>
        <begin position="1"/>
        <end position="16"/>
    </location>
</feature>
<keyword evidence="2" id="KW-0732">Signal</keyword>
<dbReference type="AlphaFoldDB" id="A0ABD8ALC1"/>
<sequence>MKKRAKLFLFSLTGLAALSSVISCNPTKEDDTNPITKRKEKLEKIISTLDLDKAKKTILSNQLKQSKTNQEIEKMQQELNYYVEVKNTKEYLRNSAINNAIIEVMQTKISLAKTEEELSNIKNEIKKEVISELNTLKTSEMYNDISDESKVLIDKMIQDANSVTEKSKIEAKLLEMFNKVAKDKLPTLKQIINDLLKKVADPAKKKYFSSKNVDNLSYLELKALKLEIEEYLNQKFSEEIYETQKNKFSEVLVIKAIVSILTNENDKKELQKQLENANTNEKLDNLFDNAKSKLNLSTEQLANLKKSLIDVVKKTLNRNNAKNIIDKLSTETKDFNALYEIIKAAAKLYADEVKKLKDSPELKNSLETLEKNEPKQGLLYKEKVSKASTKEEINNFKNEITMLLNKYRDPEPTNIKLIKPSSPLKSTIVPKDAKLRSSEYVINTIRIIRDRKTGALTESTYRIYAKIPETSKTFTLTKDEEKIKAKLIELRNNIIATFFNLSSIVGSNRKDYYFNEVTNSSPTSTKLEISKLLWSVDKALINGLYYESVYNGLLGVEQNKPRLELVHTYYSLKYIIENNKTSPTS</sequence>
<evidence type="ECO:0000313" key="3">
    <source>
        <dbReference type="EMBL" id="WQQ20230.1"/>
    </source>
</evidence>